<comment type="cofactor">
    <cofactor evidence="1 6">
        <name>heme</name>
        <dbReference type="ChEBI" id="CHEBI:30413"/>
    </cofactor>
</comment>
<comment type="caution">
    <text evidence="9">The sequence shown here is derived from an EMBL/GenBank/DDBJ whole genome shotgun (WGS) entry which is preliminary data.</text>
</comment>
<dbReference type="InterPro" id="IPR002401">
    <property type="entry name" value="Cyt_P450_E_grp-I"/>
</dbReference>
<dbReference type="InterPro" id="IPR036396">
    <property type="entry name" value="Cyt_P450_sf"/>
</dbReference>
<protein>
    <recommendedName>
        <fullName evidence="11">Benzoate 4-monooxygenase cytochrome P450</fullName>
    </recommendedName>
</protein>
<dbReference type="GO" id="GO:0005506">
    <property type="term" value="F:iron ion binding"/>
    <property type="evidence" value="ECO:0007669"/>
    <property type="project" value="InterPro"/>
</dbReference>
<dbReference type="Gene3D" id="1.50.10.20">
    <property type="match status" value="1"/>
</dbReference>
<sequence length="684" mass="77043">MDAFQSVAFDYGRRGLVNPFVGALCAALVVWYLVTYLISPLRRFPGPILAGWTNLWRIYHVRKGKMHILVTELHQKYGPVVRIAPNVVDLDMPQLIRTIYSTRGDYHKTEFYHGSSAKNNGKIIYNLFSECDPQVHAQQKRPIAKHYSMTGVLPLEPHIDETIGFLCQRLEEEFIDGPKAGSLCDIGKWVLFYTWDVVGKVTFSEPIGYLEKGYDFDRTIAVAEKAIDYFALVSQLPILDHLMDKNPIYRIGPPSFGNIANISVQHLVARLQGKDTAYHDPAKPDFLDKFIEAKALFPDVVDDAQIISYLMINMIAGADTTAITLNAALYFALKNPAVWRRLQDEVSTLPPGSSTIVPFKTAQDLPYLNAVIREAMRMHPGVALCLERYVPAEGLTLPDGQFIPGGCAVGMNPYVLARNKSVWGEDAEIFRPERWLRDETRETEEAYQERLKRMNAADLTFGAGSRVCIGRSLGMMEVYKVMATLVSRYEVELADPKGEWKTHNSFFVRQEGIERETWDWIVDSQLLNTKDWWVNDAVSASSCGVESMSGSKYSFGQYIRGTAYMYNATNGESLQWKTRLDGLLERTFNNFFNYWHGEGKVLLGCDSYGCTADQYIAKGLFAADLALAPCWLHIRLPKSIVACRDRLSRPRGSAVETATPFATSTGLGIDFSAGQMALNLWRSR</sequence>
<organism evidence="9 10">
    <name type="scientific">Aspergillus felis</name>
    <dbReference type="NCBI Taxonomy" id="1287682"/>
    <lineage>
        <taxon>Eukaryota</taxon>
        <taxon>Fungi</taxon>
        <taxon>Dikarya</taxon>
        <taxon>Ascomycota</taxon>
        <taxon>Pezizomycotina</taxon>
        <taxon>Eurotiomycetes</taxon>
        <taxon>Eurotiomycetidae</taxon>
        <taxon>Eurotiales</taxon>
        <taxon>Aspergillaceae</taxon>
        <taxon>Aspergillus</taxon>
        <taxon>Aspergillus subgen. Fumigati</taxon>
    </lineage>
</organism>
<dbReference type="Gene3D" id="1.10.630.10">
    <property type="entry name" value="Cytochrome P450"/>
    <property type="match status" value="1"/>
</dbReference>
<dbReference type="PROSITE" id="PS00086">
    <property type="entry name" value="CYTOCHROME_P450"/>
    <property type="match status" value="1"/>
</dbReference>
<gene>
    <name evidence="9" type="ORF">CNMCM5623_001937</name>
</gene>
<dbReference type="PRINTS" id="PR00385">
    <property type="entry name" value="P450"/>
</dbReference>
<dbReference type="Pfam" id="PF00067">
    <property type="entry name" value="p450"/>
    <property type="match status" value="1"/>
</dbReference>
<dbReference type="Pfam" id="PF03663">
    <property type="entry name" value="Glyco_hydro_76"/>
    <property type="match status" value="1"/>
</dbReference>
<keyword evidence="8" id="KW-1133">Transmembrane helix</keyword>
<keyword evidence="4 7" id="KW-0560">Oxidoreductase</keyword>
<evidence type="ECO:0000256" key="4">
    <source>
        <dbReference type="ARBA" id="ARBA00023002"/>
    </source>
</evidence>
<proteinExistence type="inferred from homology"/>
<reference evidence="9" key="1">
    <citation type="submission" date="2020-06" db="EMBL/GenBank/DDBJ databases">
        <title>Draft genome sequences of strains closely related to Aspergillus parafelis and Aspergillus hiratsukae.</title>
        <authorList>
            <person name="Dos Santos R.A.C."/>
            <person name="Rivero-Menendez O."/>
            <person name="Steenwyk J.L."/>
            <person name="Mead M.E."/>
            <person name="Goldman G.H."/>
            <person name="Alastruey-Izquierdo A."/>
            <person name="Rokas A."/>
        </authorList>
    </citation>
    <scope>NUCLEOTIDE SEQUENCE</scope>
    <source>
        <strain evidence="9">CNM-CM5623</strain>
    </source>
</reference>
<name>A0A8H6UWY6_9EURO</name>
<accession>A0A8H6UWY6</accession>
<evidence type="ECO:0000256" key="7">
    <source>
        <dbReference type="RuleBase" id="RU000461"/>
    </source>
</evidence>
<comment type="similarity">
    <text evidence="2 7">Belongs to the cytochrome P450 family.</text>
</comment>
<dbReference type="OrthoDB" id="3934656at2759"/>
<dbReference type="EMBL" id="JACBAE010001248">
    <property type="protein sequence ID" value="KAF7169150.1"/>
    <property type="molecule type" value="Genomic_DNA"/>
</dbReference>
<feature type="transmembrane region" description="Helical" evidence="8">
    <location>
        <begin position="20"/>
        <end position="38"/>
    </location>
</feature>
<dbReference type="SUPFAM" id="SSF48264">
    <property type="entry name" value="Cytochrome P450"/>
    <property type="match status" value="1"/>
</dbReference>
<keyword evidence="5 6" id="KW-0408">Iron</keyword>
<dbReference type="InterPro" id="IPR005198">
    <property type="entry name" value="Glyco_hydro_76"/>
</dbReference>
<evidence type="ECO:0000256" key="8">
    <source>
        <dbReference type="SAM" id="Phobius"/>
    </source>
</evidence>
<dbReference type="AlphaFoldDB" id="A0A8H6UWY6"/>
<feature type="binding site" description="axial binding residue" evidence="6">
    <location>
        <position position="468"/>
    </location>
    <ligand>
        <name>heme</name>
        <dbReference type="ChEBI" id="CHEBI:30413"/>
    </ligand>
    <ligandPart>
        <name>Fe</name>
        <dbReference type="ChEBI" id="CHEBI:18248"/>
    </ligandPart>
</feature>
<dbReference type="PANTHER" id="PTHR24305">
    <property type="entry name" value="CYTOCHROME P450"/>
    <property type="match status" value="1"/>
</dbReference>
<evidence type="ECO:0000256" key="2">
    <source>
        <dbReference type="ARBA" id="ARBA00010617"/>
    </source>
</evidence>
<evidence type="ECO:0000256" key="3">
    <source>
        <dbReference type="ARBA" id="ARBA00022723"/>
    </source>
</evidence>
<evidence type="ECO:0000313" key="9">
    <source>
        <dbReference type="EMBL" id="KAF7169150.1"/>
    </source>
</evidence>
<keyword evidence="8" id="KW-0472">Membrane</keyword>
<dbReference type="PANTHER" id="PTHR24305:SF232">
    <property type="entry name" value="P450, PUTATIVE (EUROFUNG)-RELATED"/>
    <property type="match status" value="1"/>
</dbReference>
<evidence type="ECO:0000256" key="1">
    <source>
        <dbReference type="ARBA" id="ARBA00001971"/>
    </source>
</evidence>
<dbReference type="PRINTS" id="PR00463">
    <property type="entry name" value="EP450I"/>
</dbReference>
<dbReference type="CDD" id="cd11060">
    <property type="entry name" value="CYP57A1-like"/>
    <property type="match status" value="1"/>
</dbReference>
<evidence type="ECO:0000256" key="6">
    <source>
        <dbReference type="PIRSR" id="PIRSR602401-1"/>
    </source>
</evidence>
<keyword evidence="7" id="KW-0503">Monooxygenase</keyword>
<dbReference type="GO" id="GO:0020037">
    <property type="term" value="F:heme binding"/>
    <property type="evidence" value="ECO:0007669"/>
    <property type="project" value="InterPro"/>
</dbReference>
<dbReference type="InterPro" id="IPR001128">
    <property type="entry name" value="Cyt_P450"/>
</dbReference>
<evidence type="ECO:0000313" key="10">
    <source>
        <dbReference type="Proteomes" id="UP000654922"/>
    </source>
</evidence>
<keyword evidence="3 6" id="KW-0479">Metal-binding</keyword>
<dbReference type="GO" id="GO:0004497">
    <property type="term" value="F:monooxygenase activity"/>
    <property type="evidence" value="ECO:0007669"/>
    <property type="project" value="UniProtKB-KW"/>
</dbReference>
<keyword evidence="8" id="KW-0812">Transmembrane</keyword>
<evidence type="ECO:0000256" key="5">
    <source>
        <dbReference type="ARBA" id="ARBA00023004"/>
    </source>
</evidence>
<dbReference type="InterPro" id="IPR050121">
    <property type="entry name" value="Cytochrome_P450_monoxygenase"/>
</dbReference>
<dbReference type="InterPro" id="IPR017972">
    <property type="entry name" value="Cyt_P450_CS"/>
</dbReference>
<evidence type="ECO:0008006" key="11">
    <source>
        <dbReference type="Google" id="ProtNLM"/>
    </source>
</evidence>
<dbReference type="GO" id="GO:0016705">
    <property type="term" value="F:oxidoreductase activity, acting on paired donors, with incorporation or reduction of molecular oxygen"/>
    <property type="evidence" value="ECO:0007669"/>
    <property type="project" value="InterPro"/>
</dbReference>
<keyword evidence="6 7" id="KW-0349">Heme</keyword>
<dbReference type="Proteomes" id="UP000654922">
    <property type="component" value="Unassembled WGS sequence"/>
</dbReference>
<dbReference type="GO" id="GO:0044283">
    <property type="term" value="P:small molecule biosynthetic process"/>
    <property type="evidence" value="ECO:0007669"/>
    <property type="project" value="UniProtKB-ARBA"/>
</dbReference>